<dbReference type="Pfam" id="PF20154">
    <property type="entry name" value="LNT_N"/>
    <property type="match status" value="1"/>
</dbReference>
<dbReference type="CDD" id="cd07571">
    <property type="entry name" value="ALP_N-acyl_transferase"/>
    <property type="match status" value="1"/>
</dbReference>
<evidence type="ECO:0000256" key="5">
    <source>
        <dbReference type="ARBA" id="ARBA00022989"/>
    </source>
</evidence>
<keyword evidence="12" id="KW-1185">Reference proteome</keyword>
<comment type="caution">
    <text evidence="11">The sequence shown here is derived from an EMBL/GenBank/DDBJ whole genome shotgun (WGS) entry which is preliminary data.</text>
</comment>
<name>A0ABS9N950_9ACTN</name>
<keyword evidence="7 8" id="KW-0012">Acyltransferase</keyword>
<feature type="transmembrane region" description="Helical" evidence="8">
    <location>
        <begin position="520"/>
        <end position="540"/>
    </location>
</feature>
<keyword evidence="3 8" id="KW-0808">Transferase</keyword>
<evidence type="ECO:0000256" key="7">
    <source>
        <dbReference type="ARBA" id="ARBA00023315"/>
    </source>
</evidence>
<feature type="domain" description="CN hydrolase" evidence="10">
    <location>
        <begin position="253"/>
        <end position="508"/>
    </location>
</feature>
<gene>
    <name evidence="8 11" type="primary">lnt</name>
    <name evidence="11" type="ORF">NIE79_005174</name>
</gene>
<evidence type="ECO:0000256" key="6">
    <source>
        <dbReference type="ARBA" id="ARBA00023136"/>
    </source>
</evidence>
<comment type="pathway">
    <text evidence="8">Protein modification; lipoprotein biosynthesis (N-acyl transfer).</text>
</comment>
<dbReference type="PROSITE" id="PS50263">
    <property type="entry name" value="CN_HYDROLASE"/>
    <property type="match status" value="1"/>
</dbReference>
<evidence type="ECO:0000256" key="9">
    <source>
        <dbReference type="SAM" id="MobiDB-lite"/>
    </source>
</evidence>
<keyword evidence="6 8" id="KW-0472">Membrane</keyword>
<keyword evidence="5 8" id="KW-1133">Transmembrane helix</keyword>
<comment type="similarity">
    <text evidence="8">Belongs to the CN hydrolase family. Apolipoprotein N-acyltransferase subfamily.</text>
</comment>
<feature type="transmembrane region" description="Helical" evidence="8">
    <location>
        <begin position="59"/>
        <end position="78"/>
    </location>
</feature>
<dbReference type="InterPro" id="IPR004563">
    <property type="entry name" value="Apolipo_AcylTrfase"/>
</dbReference>
<comment type="function">
    <text evidence="8">Catalyzes the phospholipid dependent N-acylation of the N-terminal cysteine of apolipoprotein, the last step in lipoprotein maturation.</text>
</comment>
<evidence type="ECO:0000259" key="10">
    <source>
        <dbReference type="PROSITE" id="PS50263"/>
    </source>
</evidence>
<dbReference type="Gene3D" id="3.60.110.10">
    <property type="entry name" value="Carbon-nitrogen hydrolase"/>
    <property type="match status" value="1"/>
</dbReference>
<dbReference type="PANTHER" id="PTHR38686:SF1">
    <property type="entry name" value="APOLIPOPROTEIN N-ACYLTRANSFERASE"/>
    <property type="match status" value="1"/>
</dbReference>
<dbReference type="EMBL" id="JAKKFD010000051">
    <property type="protein sequence ID" value="MCG5446475.1"/>
    <property type="molecule type" value="Genomic_DNA"/>
</dbReference>
<dbReference type="InterPro" id="IPR003010">
    <property type="entry name" value="C-N_Hydrolase"/>
</dbReference>
<dbReference type="Proteomes" id="UP001201629">
    <property type="component" value="Unassembled WGS sequence"/>
</dbReference>
<dbReference type="EC" id="2.3.1.269" evidence="8"/>
<dbReference type="PANTHER" id="PTHR38686">
    <property type="entry name" value="APOLIPOPROTEIN N-ACYLTRANSFERASE"/>
    <property type="match status" value="1"/>
</dbReference>
<feature type="transmembrane region" description="Helical" evidence="8">
    <location>
        <begin position="12"/>
        <end position="30"/>
    </location>
</feature>
<organism evidence="11 12">
    <name type="scientific">Micromonospora trifolii</name>
    <dbReference type="NCBI Taxonomy" id="2911208"/>
    <lineage>
        <taxon>Bacteria</taxon>
        <taxon>Bacillati</taxon>
        <taxon>Actinomycetota</taxon>
        <taxon>Actinomycetes</taxon>
        <taxon>Micromonosporales</taxon>
        <taxon>Micromonosporaceae</taxon>
        <taxon>Micromonospora</taxon>
    </lineage>
</organism>
<dbReference type="NCBIfam" id="TIGR00546">
    <property type="entry name" value="lnt"/>
    <property type="match status" value="1"/>
</dbReference>
<comment type="subcellular location">
    <subcellularLocation>
        <location evidence="1 8">Cell membrane</location>
        <topology evidence="1 8">Multi-pass membrane protein</topology>
    </subcellularLocation>
</comment>
<dbReference type="SUPFAM" id="SSF56317">
    <property type="entry name" value="Carbon-nitrogen hydrolase"/>
    <property type="match status" value="1"/>
</dbReference>
<evidence type="ECO:0000256" key="4">
    <source>
        <dbReference type="ARBA" id="ARBA00022692"/>
    </source>
</evidence>
<evidence type="ECO:0000256" key="2">
    <source>
        <dbReference type="ARBA" id="ARBA00022475"/>
    </source>
</evidence>
<evidence type="ECO:0000313" key="11">
    <source>
        <dbReference type="EMBL" id="MCG5446475.1"/>
    </source>
</evidence>
<protein>
    <recommendedName>
        <fullName evidence="8">Apolipoprotein N-acyltransferase</fullName>
        <shortName evidence="8">ALP N-acyltransferase</shortName>
        <ecNumber evidence="8">2.3.1.269</ecNumber>
    </recommendedName>
</protein>
<evidence type="ECO:0000313" key="12">
    <source>
        <dbReference type="Proteomes" id="UP001201629"/>
    </source>
</evidence>
<feature type="transmembrane region" description="Helical" evidence="8">
    <location>
        <begin position="84"/>
        <end position="108"/>
    </location>
</feature>
<dbReference type="InterPro" id="IPR045378">
    <property type="entry name" value="LNT_N"/>
</dbReference>
<proteinExistence type="inferred from homology"/>
<comment type="catalytic activity">
    <reaction evidence="8">
        <text>N-terminal S-1,2-diacyl-sn-glyceryl-L-cysteinyl-[lipoprotein] + a glycerophospholipid = N-acyl-S-1,2-diacyl-sn-glyceryl-L-cysteinyl-[lipoprotein] + a 2-acyl-sn-glycero-3-phospholipid + H(+)</text>
        <dbReference type="Rhea" id="RHEA:48228"/>
        <dbReference type="Rhea" id="RHEA-COMP:14681"/>
        <dbReference type="Rhea" id="RHEA-COMP:14684"/>
        <dbReference type="ChEBI" id="CHEBI:15378"/>
        <dbReference type="ChEBI" id="CHEBI:136912"/>
        <dbReference type="ChEBI" id="CHEBI:140656"/>
        <dbReference type="ChEBI" id="CHEBI:140657"/>
        <dbReference type="ChEBI" id="CHEBI:140660"/>
        <dbReference type="EC" id="2.3.1.269"/>
    </reaction>
</comment>
<feature type="transmembrane region" description="Helical" evidence="8">
    <location>
        <begin position="156"/>
        <end position="184"/>
    </location>
</feature>
<evidence type="ECO:0000256" key="1">
    <source>
        <dbReference type="ARBA" id="ARBA00004651"/>
    </source>
</evidence>
<dbReference type="HAMAP" id="MF_01148">
    <property type="entry name" value="Lnt"/>
    <property type="match status" value="1"/>
</dbReference>
<keyword evidence="2 8" id="KW-1003">Cell membrane</keyword>
<feature type="region of interest" description="Disordered" evidence="9">
    <location>
        <begin position="194"/>
        <end position="217"/>
    </location>
</feature>
<dbReference type="InterPro" id="IPR036526">
    <property type="entry name" value="C-N_Hydrolase_sf"/>
</dbReference>
<reference evidence="11 12" key="1">
    <citation type="submission" date="2022-01" db="EMBL/GenBank/DDBJ databases">
        <authorList>
            <person name="Riesco R."/>
            <person name="Trujillo M.E."/>
        </authorList>
    </citation>
    <scope>NUCLEOTIDE SEQUENCE [LARGE SCALE GENOMIC DNA]</scope>
    <source>
        <strain evidence="11 12">NIE79</strain>
    </source>
</reference>
<sequence length="549" mass="57354">MPRPVVPGRPLPLRVAVPLAVAAGLALLVAFPPYGVWPLAPVGVALLAAAAHRRRLRAGAGLGFLTGVAFFAPLLAWTNLHTGYLPWVLLSLLQAGYLALLGAATAWVSPLADRARWAWPALTGLLWVGQEALRDRTPFGGFPWGRLAFSQDTSPLLRLAALGGAPLVTFAVALVGGLLVTAVWRGWVTAQRHAPPPSDAAASPDGPLDGPSHAGATGARRWTPVVVPAVVAVALTAGGLLVPVATAGSGAGVTVAIVQGNVPRLGLDFNAQRQAVLNNHVDATIELAGRVAAGQQRRPDLVVWPENSSDIDPLRNPTAGARISQAADTIGAPILVGAVLLGPGAGQVRNAGILWRPGTGPDLDQLYTKRHPVPFAEYVPLRDVARMVSDQVDLIRNDFVPGSTPGVVRAGPAVLGDVICFEVAYDEVVRDTVTGGAQLLVVQTNNATFNVAEARQQMAMVRLRAVEHGRPALMASTVGVSGFVAPDGRVSDATGFNTREVVVRQLRLDDGRTLATRLGWWPEVALAALAAAALVGAAVLRRRQRVRPG</sequence>
<evidence type="ECO:0000256" key="8">
    <source>
        <dbReference type="HAMAP-Rule" id="MF_01148"/>
    </source>
</evidence>
<dbReference type="Pfam" id="PF00795">
    <property type="entry name" value="CN_hydrolase"/>
    <property type="match status" value="1"/>
</dbReference>
<feature type="compositionally biased region" description="Low complexity" evidence="9">
    <location>
        <begin position="199"/>
        <end position="211"/>
    </location>
</feature>
<accession>A0ABS9N950</accession>
<comment type="caution">
    <text evidence="8">Lacks conserved residue(s) required for the propagation of feature annotation.</text>
</comment>
<evidence type="ECO:0000256" key="3">
    <source>
        <dbReference type="ARBA" id="ARBA00022679"/>
    </source>
</evidence>
<keyword evidence="4 8" id="KW-0812">Transmembrane</keyword>